<dbReference type="SUPFAM" id="SSF52972">
    <property type="entry name" value="ITPase-like"/>
    <property type="match status" value="1"/>
</dbReference>
<evidence type="ECO:0000313" key="8">
    <source>
        <dbReference type="Proteomes" id="UP000030700"/>
    </source>
</evidence>
<dbReference type="PIRSF" id="PIRSF006305">
    <property type="entry name" value="Maf"/>
    <property type="match status" value="1"/>
</dbReference>
<comment type="function">
    <text evidence="6">Nucleoside triphosphate pyrophosphatase that hydrolyzes dTTP and UTP. May have a dual role in cell division arrest and in preventing the incorporation of modified nucleotides into cellular nucleic acids.</text>
</comment>
<dbReference type="GO" id="GO:0036221">
    <property type="term" value="F:UTP diphosphatase activity"/>
    <property type="evidence" value="ECO:0007669"/>
    <property type="project" value="RHEA"/>
</dbReference>
<protein>
    <recommendedName>
        <fullName evidence="6">dTTP/UTP pyrophosphatase</fullName>
        <shortName evidence="6">dTTPase/UTPase</shortName>
        <ecNumber evidence="6">3.6.1.9</ecNumber>
    </recommendedName>
    <alternativeName>
        <fullName evidence="6">Nucleoside triphosphate pyrophosphatase</fullName>
    </alternativeName>
    <alternativeName>
        <fullName evidence="6">Nucleotide pyrophosphatase</fullName>
        <shortName evidence="6">Nucleotide PPase</shortName>
    </alternativeName>
</protein>
<keyword evidence="5 6" id="KW-0546">Nucleotide metabolism</keyword>
<dbReference type="PANTHER" id="PTHR43213">
    <property type="entry name" value="BIFUNCTIONAL DTTP/UTP PYROPHOSPHATASE/METHYLTRANSFERASE PROTEIN-RELATED"/>
    <property type="match status" value="1"/>
</dbReference>
<feature type="active site" description="Proton acceptor" evidence="6">
    <location>
        <position position="73"/>
    </location>
</feature>
<reference evidence="7" key="1">
    <citation type="journal article" date="2015" name="PeerJ">
        <title>First genomic representation of candidate bacterial phylum KSB3 points to enhanced environmental sensing as a trigger of wastewater bulking.</title>
        <authorList>
            <person name="Sekiguchi Y."/>
            <person name="Ohashi A."/>
            <person name="Parks D.H."/>
            <person name="Yamauchi T."/>
            <person name="Tyson G.W."/>
            <person name="Hugenholtz P."/>
        </authorList>
    </citation>
    <scope>NUCLEOTIDE SEQUENCE [LARGE SCALE GENOMIC DNA]</scope>
</reference>
<feature type="site" description="Important for substrate specificity" evidence="6">
    <location>
        <position position="16"/>
    </location>
</feature>
<evidence type="ECO:0000256" key="6">
    <source>
        <dbReference type="HAMAP-Rule" id="MF_00528"/>
    </source>
</evidence>
<dbReference type="InterPro" id="IPR003697">
    <property type="entry name" value="Maf-like"/>
</dbReference>
<dbReference type="PANTHER" id="PTHR43213:SF5">
    <property type="entry name" value="BIFUNCTIONAL DTTP_UTP PYROPHOSPHATASE_METHYLTRANSFERASE PROTEIN-RELATED"/>
    <property type="match status" value="1"/>
</dbReference>
<keyword evidence="3 6" id="KW-0963">Cytoplasm</keyword>
<name>A0A0S6VTA7_9BACT</name>
<evidence type="ECO:0000256" key="1">
    <source>
        <dbReference type="ARBA" id="ARBA00001968"/>
    </source>
</evidence>
<organism evidence="7">
    <name type="scientific">Candidatus Moduliflexus flocculans</name>
    <dbReference type="NCBI Taxonomy" id="1499966"/>
    <lineage>
        <taxon>Bacteria</taxon>
        <taxon>Candidatus Moduliflexota</taxon>
        <taxon>Candidatus Moduliflexia</taxon>
        <taxon>Candidatus Moduliflexales</taxon>
        <taxon>Candidatus Moduliflexaceae</taxon>
    </lineage>
</organism>
<comment type="catalytic activity">
    <reaction evidence="6">
        <text>dTTP + H2O = dTMP + diphosphate + H(+)</text>
        <dbReference type="Rhea" id="RHEA:28534"/>
        <dbReference type="ChEBI" id="CHEBI:15377"/>
        <dbReference type="ChEBI" id="CHEBI:15378"/>
        <dbReference type="ChEBI" id="CHEBI:33019"/>
        <dbReference type="ChEBI" id="CHEBI:37568"/>
        <dbReference type="ChEBI" id="CHEBI:63528"/>
        <dbReference type="EC" id="3.6.1.9"/>
    </reaction>
</comment>
<dbReference type="GO" id="GO:0036218">
    <property type="term" value="F:dTTP diphosphatase activity"/>
    <property type="evidence" value="ECO:0007669"/>
    <property type="project" value="RHEA"/>
</dbReference>
<evidence type="ECO:0000256" key="3">
    <source>
        <dbReference type="ARBA" id="ARBA00022490"/>
    </source>
</evidence>
<dbReference type="FunFam" id="3.90.950.10:FF:000005">
    <property type="entry name" value="7-methyl-GTP pyrophosphatase"/>
    <property type="match status" value="1"/>
</dbReference>
<dbReference type="Pfam" id="PF02545">
    <property type="entry name" value="Maf"/>
    <property type="match status" value="1"/>
</dbReference>
<dbReference type="NCBIfam" id="TIGR00172">
    <property type="entry name" value="maf"/>
    <property type="match status" value="1"/>
</dbReference>
<dbReference type="Gene3D" id="3.90.950.10">
    <property type="match status" value="1"/>
</dbReference>
<dbReference type="GO" id="GO:0005737">
    <property type="term" value="C:cytoplasm"/>
    <property type="evidence" value="ECO:0007669"/>
    <property type="project" value="UniProtKB-SubCell"/>
</dbReference>
<dbReference type="EC" id="3.6.1.9" evidence="6"/>
<dbReference type="GO" id="GO:0009117">
    <property type="term" value="P:nucleotide metabolic process"/>
    <property type="evidence" value="ECO:0007669"/>
    <property type="project" value="UniProtKB-KW"/>
</dbReference>
<evidence type="ECO:0000313" key="7">
    <source>
        <dbReference type="EMBL" id="GAK49172.1"/>
    </source>
</evidence>
<dbReference type="CDD" id="cd00555">
    <property type="entry name" value="Maf"/>
    <property type="match status" value="1"/>
</dbReference>
<proteinExistence type="inferred from homology"/>
<comment type="cofactor">
    <cofactor evidence="1 6">
        <name>a divalent metal cation</name>
        <dbReference type="ChEBI" id="CHEBI:60240"/>
    </cofactor>
</comment>
<dbReference type="AlphaFoldDB" id="A0A0S6VTA7"/>
<feature type="site" description="Important for substrate specificity" evidence="6">
    <location>
        <position position="74"/>
    </location>
</feature>
<dbReference type="STRING" id="1499966.U14_00390"/>
<keyword evidence="8" id="KW-1185">Reference proteome</keyword>
<evidence type="ECO:0000256" key="5">
    <source>
        <dbReference type="ARBA" id="ARBA00023080"/>
    </source>
</evidence>
<feature type="site" description="Important for substrate specificity" evidence="6">
    <location>
        <position position="160"/>
    </location>
</feature>
<comment type="similarity">
    <text evidence="6">Belongs to the Maf family. YhdE subfamily.</text>
</comment>
<dbReference type="HAMAP" id="MF_00528">
    <property type="entry name" value="Maf"/>
    <property type="match status" value="1"/>
</dbReference>
<evidence type="ECO:0000256" key="4">
    <source>
        <dbReference type="ARBA" id="ARBA00022801"/>
    </source>
</evidence>
<dbReference type="EMBL" id="DF820455">
    <property type="protein sequence ID" value="GAK49172.1"/>
    <property type="molecule type" value="Genomic_DNA"/>
</dbReference>
<keyword evidence="4 6" id="KW-0378">Hydrolase</keyword>
<dbReference type="InterPro" id="IPR029001">
    <property type="entry name" value="ITPase-like_fam"/>
</dbReference>
<gene>
    <name evidence="7" type="ORF">U14_00390</name>
</gene>
<comment type="subcellular location">
    <subcellularLocation>
        <location evidence="2 6">Cytoplasm</location>
    </subcellularLocation>
</comment>
<evidence type="ECO:0000256" key="2">
    <source>
        <dbReference type="ARBA" id="ARBA00004496"/>
    </source>
</evidence>
<comment type="caution">
    <text evidence="6">Lacks conserved residue(s) required for the propagation of feature annotation.</text>
</comment>
<dbReference type="HOGENOM" id="CLU_040416_2_1_0"/>
<sequence length="197" mass="21936">MDSLTPRLILASSSPRRKMLLQQIGLTFDVLVSNIDERLDHDLPPERIAEQLAFEKAQAVAASCSNALVLGADTIVVDERHILGKPADAADAYRMLAHLSGKTHQVITGLTLISTAHIPQKILMRHETTDVKFAMLTPRDIERYIETGEPLDKAGAYGIQGKGAMFVEWIHGCYNNVVGLPLYLLTRMLREMSFHFE</sequence>
<dbReference type="Proteomes" id="UP000030700">
    <property type="component" value="Unassembled WGS sequence"/>
</dbReference>
<comment type="catalytic activity">
    <reaction evidence="6">
        <text>UTP + H2O = UMP + diphosphate + H(+)</text>
        <dbReference type="Rhea" id="RHEA:29395"/>
        <dbReference type="ChEBI" id="CHEBI:15377"/>
        <dbReference type="ChEBI" id="CHEBI:15378"/>
        <dbReference type="ChEBI" id="CHEBI:33019"/>
        <dbReference type="ChEBI" id="CHEBI:46398"/>
        <dbReference type="ChEBI" id="CHEBI:57865"/>
        <dbReference type="EC" id="3.6.1.9"/>
    </reaction>
</comment>
<accession>A0A0S6VTA7</accession>